<evidence type="ECO:0000313" key="3">
    <source>
        <dbReference type="EMBL" id="KAK3282101.1"/>
    </source>
</evidence>
<feature type="compositionally biased region" description="Basic and acidic residues" evidence="1">
    <location>
        <begin position="23"/>
        <end position="34"/>
    </location>
</feature>
<feature type="region of interest" description="Disordered" evidence="1">
    <location>
        <begin position="1"/>
        <end position="56"/>
    </location>
</feature>
<feature type="compositionally biased region" description="Polar residues" evidence="1">
    <location>
        <begin position="41"/>
        <end position="56"/>
    </location>
</feature>
<evidence type="ECO:0000256" key="1">
    <source>
        <dbReference type="SAM" id="MobiDB-lite"/>
    </source>
</evidence>
<evidence type="ECO:0000313" key="4">
    <source>
        <dbReference type="Proteomes" id="UP001190700"/>
    </source>
</evidence>
<dbReference type="InterPro" id="IPR029526">
    <property type="entry name" value="PGBD"/>
</dbReference>
<dbReference type="PANTHER" id="PTHR46599">
    <property type="entry name" value="PIGGYBAC TRANSPOSABLE ELEMENT-DERIVED PROTEIN 4"/>
    <property type="match status" value="1"/>
</dbReference>
<keyword evidence="4" id="KW-1185">Reference proteome</keyword>
<dbReference type="AlphaFoldDB" id="A0AAE0GQ86"/>
<organism evidence="3 4">
    <name type="scientific">Cymbomonas tetramitiformis</name>
    <dbReference type="NCBI Taxonomy" id="36881"/>
    <lineage>
        <taxon>Eukaryota</taxon>
        <taxon>Viridiplantae</taxon>
        <taxon>Chlorophyta</taxon>
        <taxon>Pyramimonadophyceae</taxon>
        <taxon>Pyramimonadales</taxon>
        <taxon>Pyramimonadaceae</taxon>
        <taxon>Cymbomonas</taxon>
    </lineage>
</organism>
<protein>
    <recommendedName>
        <fullName evidence="2">PiggyBac transposable element-derived protein domain-containing protein</fullName>
    </recommendedName>
</protein>
<feature type="non-terminal residue" evidence="3">
    <location>
        <position position="1"/>
    </location>
</feature>
<reference evidence="3 4" key="1">
    <citation type="journal article" date="2015" name="Genome Biol. Evol.">
        <title>Comparative Genomics of a Bacterivorous Green Alga Reveals Evolutionary Causalities and Consequences of Phago-Mixotrophic Mode of Nutrition.</title>
        <authorList>
            <person name="Burns J.A."/>
            <person name="Paasch A."/>
            <person name="Narechania A."/>
            <person name="Kim E."/>
        </authorList>
    </citation>
    <scope>NUCLEOTIDE SEQUENCE [LARGE SCALE GENOMIC DNA]</scope>
    <source>
        <strain evidence="3 4">PLY_AMNH</strain>
    </source>
</reference>
<dbReference type="EMBL" id="LGRX02003541">
    <property type="protein sequence ID" value="KAK3282101.1"/>
    <property type="molecule type" value="Genomic_DNA"/>
</dbReference>
<comment type="caution">
    <text evidence="3">The sequence shown here is derived from an EMBL/GenBank/DDBJ whole genome shotgun (WGS) entry which is preliminary data.</text>
</comment>
<dbReference type="PANTHER" id="PTHR46599:SF3">
    <property type="entry name" value="PIGGYBAC TRANSPOSABLE ELEMENT-DERIVED PROTEIN 4"/>
    <property type="match status" value="1"/>
</dbReference>
<dbReference type="Proteomes" id="UP001190700">
    <property type="component" value="Unassembled WGS sequence"/>
</dbReference>
<evidence type="ECO:0000259" key="2">
    <source>
        <dbReference type="Pfam" id="PF13843"/>
    </source>
</evidence>
<sequence length="232" mass="25537">PASGNASGVAAVRVPPRTGAEASKLKWDSAKEKAANPIPFTASSDETPAVQTRAQSDVVNSPRWRTLWDFLVDQSVLYAGQKNAGTVTREVQAHKRFKGKGKQKAYEPPSLSTMLRAHALELLHSAIRTPGRYQAWSTIGLRGKYLRVPQIANIASSGRLQQFWRYFHAADNSKAPKKKLPDGEPNPEYDNLYKTRVMHDSLNANLASTYTPKQDVTIDESCGEKMEGKDGG</sequence>
<feature type="domain" description="PiggyBac transposable element-derived protein" evidence="2">
    <location>
        <begin position="67"/>
        <end position="221"/>
    </location>
</feature>
<proteinExistence type="predicted"/>
<gene>
    <name evidence="3" type="ORF">CYMTET_10139</name>
</gene>
<accession>A0AAE0GQ86</accession>
<dbReference type="Pfam" id="PF13843">
    <property type="entry name" value="DDE_Tnp_1_7"/>
    <property type="match status" value="1"/>
</dbReference>
<name>A0AAE0GQ86_9CHLO</name>